<dbReference type="GO" id="GO:0005739">
    <property type="term" value="C:mitochondrion"/>
    <property type="evidence" value="ECO:0007669"/>
    <property type="project" value="InterPro"/>
</dbReference>
<accession>A0A0D8XC78</accession>
<evidence type="ECO:0000313" key="2">
    <source>
        <dbReference type="EMBL" id="KJH42210.1"/>
    </source>
</evidence>
<dbReference type="PROSITE" id="PS50848">
    <property type="entry name" value="START"/>
    <property type="match status" value="1"/>
</dbReference>
<dbReference type="Gene3D" id="3.30.530.20">
    <property type="match status" value="1"/>
</dbReference>
<dbReference type="Pfam" id="PF01852">
    <property type="entry name" value="START"/>
    <property type="match status" value="1"/>
</dbReference>
<reference evidence="3" key="2">
    <citation type="journal article" date="2016" name="Sci. Rep.">
        <title>Dictyocaulus viviparus genome, variome and transcriptome elucidate lungworm biology and support future intervention.</title>
        <authorList>
            <person name="McNulty S.N."/>
            <person name="Strube C."/>
            <person name="Rosa B.A."/>
            <person name="Martin J.C."/>
            <person name="Tyagi R."/>
            <person name="Choi Y.J."/>
            <person name="Wang Q."/>
            <person name="Hallsworth Pepin K."/>
            <person name="Zhang X."/>
            <person name="Ozersky P."/>
            <person name="Wilson R.K."/>
            <person name="Sternberg P.W."/>
            <person name="Gasser R.B."/>
            <person name="Mitreva M."/>
        </authorList>
    </citation>
    <scope>NUCLEOTIDE SEQUENCE [LARGE SCALE GENOMIC DNA]</scope>
    <source>
        <strain evidence="3">HannoverDv2000</strain>
    </source>
</reference>
<organism evidence="2 3">
    <name type="scientific">Dictyocaulus viviparus</name>
    <name type="common">Bovine lungworm</name>
    <dbReference type="NCBI Taxonomy" id="29172"/>
    <lineage>
        <taxon>Eukaryota</taxon>
        <taxon>Metazoa</taxon>
        <taxon>Ecdysozoa</taxon>
        <taxon>Nematoda</taxon>
        <taxon>Chromadorea</taxon>
        <taxon>Rhabditida</taxon>
        <taxon>Rhabditina</taxon>
        <taxon>Rhabditomorpha</taxon>
        <taxon>Strongyloidea</taxon>
        <taxon>Metastrongylidae</taxon>
        <taxon>Dictyocaulus</taxon>
    </lineage>
</organism>
<dbReference type="PANTHER" id="PTHR46489:SF1">
    <property type="entry name" value="STEROIDOGENIC ACUTE REGULATORY PROTEIN, MITOCHONDRIAL"/>
    <property type="match status" value="1"/>
</dbReference>
<evidence type="ECO:0000313" key="3">
    <source>
        <dbReference type="Proteomes" id="UP000053766"/>
    </source>
</evidence>
<name>A0A0D8XC78_DICVI</name>
<feature type="domain" description="START" evidence="1">
    <location>
        <begin position="69"/>
        <end position="253"/>
    </location>
</feature>
<evidence type="ECO:0000259" key="1">
    <source>
        <dbReference type="PROSITE" id="PS50848"/>
    </source>
</evidence>
<dbReference type="SMART" id="SM00234">
    <property type="entry name" value="START"/>
    <property type="match status" value="1"/>
</dbReference>
<dbReference type="SUPFAM" id="SSF55961">
    <property type="entry name" value="Bet v1-like"/>
    <property type="match status" value="1"/>
</dbReference>
<dbReference type="STRING" id="29172.A0A0D8XC78"/>
<dbReference type="EMBL" id="KN716695">
    <property type="protein sequence ID" value="KJH42210.1"/>
    <property type="molecule type" value="Genomic_DNA"/>
</dbReference>
<proteinExistence type="predicted"/>
<dbReference type="InterPro" id="IPR029866">
    <property type="entry name" value="StAR"/>
</dbReference>
<dbReference type="GO" id="GO:0015485">
    <property type="term" value="F:cholesterol binding"/>
    <property type="evidence" value="ECO:0007669"/>
    <property type="project" value="InterPro"/>
</dbReference>
<keyword evidence="3" id="KW-1185">Reference proteome</keyword>
<protein>
    <submittedName>
        <fullName evidence="2">START domain protein</fullName>
    </submittedName>
</protein>
<dbReference type="AlphaFoldDB" id="A0A0D8XC78"/>
<dbReference type="GO" id="GO:0120020">
    <property type="term" value="F:cholesterol transfer activity"/>
    <property type="evidence" value="ECO:0007669"/>
    <property type="project" value="InterPro"/>
</dbReference>
<sequence length="282" mass="31424">MEKLCLYYCAMFIFAPTVSLAMTSVTLHGVTDKLSPPYEKYTSALETAAAAFREVEALFNDRSFVEKVGWKVDEKNDQGDVVYAKVTPKGKMVSISTELPLDVDSVMNETWTGVERLPEWNPSINFARTVASPTPNFDIITYGNNDVLVVSGRDFVSARIYRKTSSGYILASRSVRLKEVPEQKGRRSLTSIRGILGDKMFVKHFRSAVIETELLLAGARFTRHPQKADVTSTDVVMQADLKGLLPKFVVNKASVLYWARSCSQTQRKTGVISMTSKIDEIG</sequence>
<dbReference type="InterPro" id="IPR023393">
    <property type="entry name" value="START-like_dom_sf"/>
</dbReference>
<dbReference type="OrthoDB" id="74575at2759"/>
<dbReference type="PANTHER" id="PTHR46489">
    <property type="entry name" value="STEROIDOGENIC ACUTE REGULATORY PROTEIN, MITOCHONDRIAL"/>
    <property type="match status" value="1"/>
</dbReference>
<reference evidence="2 3" key="1">
    <citation type="submission" date="2013-11" db="EMBL/GenBank/DDBJ databases">
        <title>Draft genome of the bovine lungworm Dictyocaulus viviparus.</title>
        <authorList>
            <person name="Mitreva M."/>
        </authorList>
    </citation>
    <scope>NUCLEOTIDE SEQUENCE [LARGE SCALE GENOMIC DNA]</scope>
    <source>
        <strain evidence="2 3">HannoverDv2000</strain>
    </source>
</reference>
<dbReference type="Proteomes" id="UP000053766">
    <property type="component" value="Unassembled WGS sequence"/>
</dbReference>
<dbReference type="InterPro" id="IPR002913">
    <property type="entry name" value="START_lipid-bd_dom"/>
</dbReference>
<gene>
    <name evidence="2" type="ORF">DICVIV_11805</name>
</gene>
<dbReference type="GO" id="GO:0006694">
    <property type="term" value="P:steroid biosynthetic process"/>
    <property type="evidence" value="ECO:0007669"/>
    <property type="project" value="InterPro"/>
</dbReference>